<organism evidence="3 4">
    <name type="scientific">Streptomyces coryli</name>
    <dbReference type="NCBI Taxonomy" id="1128680"/>
    <lineage>
        <taxon>Bacteria</taxon>
        <taxon>Bacillati</taxon>
        <taxon>Actinomycetota</taxon>
        <taxon>Actinomycetes</taxon>
        <taxon>Kitasatosporales</taxon>
        <taxon>Streptomycetaceae</taxon>
        <taxon>Streptomyces</taxon>
    </lineage>
</organism>
<keyword evidence="1" id="KW-0812">Transmembrane</keyword>
<name>A0A6G4U4F4_9ACTN</name>
<gene>
    <name evidence="3" type="ORF">G5C51_24495</name>
</gene>
<evidence type="ECO:0000259" key="2">
    <source>
        <dbReference type="Pfam" id="PF12158"/>
    </source>
</evidence>
<protein>
    <submittedName>
        <fullName evidence="3">DUF3592 domain-containing protein</fullName>
    </submittedName>
</protein>
<dbReference type="InterPro" id="IPR021994">
    <property type="entry name" value="DUF3592"/>
</dbReference>
<evidence type="ECO:0000256" key="1">
    <source>
        <dbReference type="SAM" id="Phobius"/>
    </source>
</evidence>
<feature type="transmembrane region" description="Helical" evidence="1">
    <location>
        <begin position="110"/>
        <end position="130"/>
    </location>
</feature>
<evidence type="ECO:0000313" key="3">
    <source>
        <dbReference type="EMBL" id="NGN67054.1"/>
    </source>
</evidence>
<dbReference type="Pfam" id="PF12158">
    <property type="entry name" value="DUF3592"/>
    <property type="match status" value="1"/>
</dbReference>
<comment type="caution">
    <text evidence="3">The sequence shown here is derived from an EMBL/GenBank/DDBJ whole genome shotgun (WGS) entry which is preliminary data.</text>
</comment>
<accession>A0A6G4U4F4</accession>
<dbReference type="RefSeq" id="WP_165240356.1">
    <property type="nucleotide sequence ID" value="NZ_JAAKZV010000123.1"/>
</dbReference>
<reference evidence="3 4" key="1">
    <citation type="submission" date="2020-02" db="EMBL/GenBank/DDBJ databases">
        <title>Whole-genome analyses of novel actinobacteria.</title>
        <authorList>
            <person name="Sahin N."/>
        </authorList>
    </citation>
    <scope>NUCLEOTIDE SEQUENCE [LARGE SCALE GENOMIC DNA]</scope>
    <source>
        <strain evidence="3 4">A7024</strain>
    </source>
</reference>
<proteinExistence type="predicted"/>
<dbReference type="EMBL" id="JAAKZV010000123">
    <property type="protein sequence ID" value="NGN67054.1"/>
    <property type="molecule type" value="Genomic_DNA"/>
</dbReference>
<evidence type="ECO:0000313" key="4">
    <source>
        <dbReference type="Proteomes" id="UP000481583"/>
    </source>
</evidence>
<sequence>MTITIIGGVALLAIFAVAQTLPRLRAARAGATTEARCFRVTQGRNARGDKARVWHQFEFTTTTGARAEFGITRNRQVYGEGSRVQVMYDPKNPSKTASLAASRSEIRSDVLRMVLVLGGFLAFALMLHNYG</sequence>
<keyword evidence="1" id="KW-0472">Membrane</keyword>
<dbReference type="AlphaFoldDB" id="A0A6G4U4F4"/>
<dbReference type="Proteomes" id="UP000481583">
    <property type="component" value="Unassembled WGS sequence"/>
</dbReference>
<feature type="domain" description="DUF3592" evidence="2">
    <location>
        <begin position="40"/>
        <end position="95"/>
    </location>
</feature>
<keyword evidence="4" id="KW-1185">Reference proteome</keyword>
<keyword evidence="1" id="KW-1133">Transmembrane helix</keyword>